<feature type="modified residue" description="4-aspartylphosphate" evidence="5">
    <location>
        <position position="59"/>
    </location>
</feature>
<dbReference type="GO" id="GO:0000160">
    <property type="term" value="P:phosphorelay signal transduction system"/>
    <property type="evidence" value="ECO:0007669"/>
    <property type="project" value="InterPro"/>
</dbReference>
<keyword evidence="4" id="KW-0804">Transcription</keyword>
<accession>A0A4Z1A1I3</accession>
<dbReference type="RefSeq" id="WP_135642469.1">
    <property type="nucleotide sequence ID" value="NZ_RQGH01000026.1"/>
</dbReference>
<dbReference type="Pfam" id="PF00196">
    <property type="entry name" value="GerE"/>
    <property type="match status" value="1"/>
</dbReference>
<dbReference type="GO" id="GO:0006355">
    <property type="term" value="P:regulation of DNA-templated transcription"/>
    <property type="evidence" value="ECO:0007669"/>
    <property type="project" value="InterPro"/>
</dbReference>
<evidence type="ECO:0000259" key="7">
    <source>
        <dbReference type="PROSITE" id="PS50110"/>
    </source>
</evidence>
<organism evidence="8 9">
    <name type="scientific">Leptospira jelokensis</name>
    <dbReference type="NCBI Taxonomy" id="2484931"/>
    <lineage>
        <taxon>Bacteria</taxon>
        <taxon>Pseudomonadati</taxon>
        <taxon>Spirochaetota</taxon>
        <taxon>Spirochaetia</taxon>
        <taxon>Leptospirales</taxon>
        <taxon>Leptospiraceae</taxon>
        <taxon>Leptospira</taxon>
    </lineage>
</organism>
<dbReference type="SMART" id="SM00448">
    <property type="entry name" value="REC"/>
    <property type="match status" value="1"/>
</dbReference>
<feature type="domain" description="Response regulatory" evidence="7">
    <location>
        <begin position="8"/>
        <end position="124"/>
    </location>
</feature>
<evidence type="ECO:0000256" key="3">
    <source>
        <dbReference type="ARBA" id="ARBA00023125"/>
    </source>
</evidence>
<evidence type="ECO:0000256" key="5">
    <source>
        <dbReference type="PROSITE-ProRule" id="PRU00169"/>
    </source>
</evidence>
<dbReference type="GO" id="GO:0003677">
    <property type="term" value="F:DNA binding"/>
    <property type="evidence" value="ECO:0007669"/>
    <property type="project" value="UniProtKB-KW"/>
</dbReference>
<dbReference type="InterPro" id="IPR001789">
    <property type="entry name" value="Sig_transdc_resp-reg_receiver"/>
</dbReference>
<dbReference type="PROSITE" id="PS50110">
    <property type="entry name" value="RESPONSE_REGULATORY"/>
    <property type="match status" value="1"/>
</dbReference>
<evidence type="ECO:0000313" key="8">
    <source>
        <dbReference type="EMBL" id="TGL64948.1"/>
    </source>
</evidence>
<dbReference type="InterPro" id="IPR016032">
    <property type="entry name" value="Sig_transdc_resp-reg_C-effctor"/>
</dbReference>
<comment type="caution">
    <text evidence="8">The sequence shown here is derived from an EMBL/GenBank/DDBJ whole genome shotgun (WGS) entry which is preliminary data.</text>
</comment>
<dbReference type="InterPro" id="IPR011006">
    <property type="entry name" value="CheY-like_superfamily"/>
</dbReference>
<dbReference type="SUPFAM" id="SSF52172">
    <property type="entry name" value="CheY-like"/>
    <property type="match status" value="1"/>
</dbReference>
<evidence type="ECO:0000256" key="4">
    <source>
        <dbReference type="ARBA" id="ARBA00023163"/>
    </source>
</evidence>
<dbReference type="PROSITE" id="PS50043">
    <property type="entry name" value="HTH_LUXR_2"/>
    <property type="match status" value="1"/>
</dbReference>
<keyword evidence="2" id="KW-0805">Transcription regulation</keyword>
<dbReference type="SUPFAM" id="SSF46894">
    <property type="entry name" value="C-terminal effector domain of the bipartite response regulators"/>
    <property type="match status" value="1"/>
</dbReference>
<sequence>MSSKTQISVFVIDDHPILRKGLQAEIESDSGFKFVGSSDSIQDGLNRMKFKTVDVLIMDISLKDENGINELKNIKQKFPLLKIIFFTMHRDWDYLQKAANSGADGYVLKTETTVNILGTIKSVFQGNKIFPQEVGTLQNKIATNDVLIQKLNGLSKRELDILHHLKSGKLNREIADELQISIRTVESHRSAIMQKFEIHSTIEFAKILHQLQLSKLI</sequence>
<reference evidence="8" key="1">
    <citation type="journal article" date="2019" name="PLoS Negl. Trop. Dis.">
        <title>Revisiting the worldwide diversity of Leptospira species in the environment.</title>
        <authorList>
            <person name="Vincent A.T."/>
            <person name="Schiettekatte O."/>
            <person name="Bourhy P."/>
            <person name="Veyrier F.J."/>
            <person name="Picardeau M."/>
        </authorList>
    </citation>
    <scope>NUCLEOTIDE SEQUENCE [LARGE SCALE GENOMIC DNA]</scope>
    <source>
        <strain evidence="8">201702451</strain>
    </source>
</reference>
<dbReference type="Gene3D" id="3.40.50.2300">
    <property type="match status" value="1"/>
</dbReference>
<gene>
    <name evidence="8" type="ORF">EHQ62_10115</name>
</gene>
<dbReference type="PANTHER" id="PTHR43214">
    <property type="entry name" value="TWO-COMPONENT RESPONSE REGULATOR"/>
    <property type="match status" value="1"/>
</dbReference>
<dbReference type="EMBL" id="RQGH01000026">
    <property type="protein sequence ID" value="TGL64948.1"/>
    <property type="molecule type" value="Genomic_DNA"/>
</dbReference>
<evidence type="ECO:0000259" key="6">
    <source>
        <dbReference type="PROSITE" id="PS50043"/>
    </source>
</evidence>
<evidence type="ECO:0000256" key="1">
    <source>
        <dbReference type="ARBA" id="ARBA00022553"/>
    </source>
</evidence>
<dbReference type="PANTHER" id="PTHR43214:SF41">
    <property type="entry name" value="NITRATE_NITRITE RESPONSE REGULATOR PROTEIN NARP"/>
    <property type="match status" value="1"/>
</dbReference>
<dbReference type="AlphaFoldDB" id="A0A4Z1A1I3"/>
<dbReference type="CDD" id="cd17535">
    <property type="entry name" value="REC_NarL-like"/>
    <property type="match status" value="1"/>
</dbReference>
<dbReference type="Proteomes" id="UP000297567">
    <property type="component" value="Unassembled WGS sequence"/>
</dbReference>
<dbReference type="Pfam" id="PF00072">
    <property type="entry name" value="Response_reg"/>
    <property type="match status" value="1"/>
</dbReference>
<proteinExistence type="predicted"/>
<keyword evidence="1 5" id="KW-0597">Phosphoprotein</keyword>
<evidence type="ECO:0000256" key="2">
    <source>
        <dbReference type="ARBA" id="ARBA00023015"/>
    </source>
</evidence>
<evidence type="ECO:0000313" key="9">
    <source>
        <dbReference type="Proteomes" id="UP000297567"/>
    </source>
</evidence>
<dbReference type="InterPro" id="IPR000792">
    <property type="entry name" value="Tscrpt_reg_LuxR_C"/>
</dbReference>
<feature type="domain" description="HTH luxR-type" evidence="6">
    <location>
        <begin position="147"/>
        <end position="212"/>
    </location>
</feature>
<keyword evidence="9" id="KW-1185">Reference proteome</keyword>
<protein>
    <submittedName>
        <fullName evidence="8">DNA-binding response regulator</fullName>
    </submittedName>
</protein>
<dbReference type="PROSITE" id="PS00622">
    <property type="entry name" value="HTH_LUXR_1"/>
    <property type="match status" value="1"/>
</dbReference>
<dbReference type="PRINTS" id="PR00038">
    <property type="entry name" value="HTHLUXR"/>
</dbReference>
<dbReference type="CDD" id="cd06170">
    <property type="entry name" value="LuxR_C_like"/>
    <property type="match status" value="1"/>
</dbReference>
<dbReference type="InterPro" id="IPR039420">
    <property type="entry name" value="WalR-like"/>
</dbReference>
<name>A0A4Z1A1I3_9LEPT</name>
<keyword evidence="3 8" id="KW-0238">DNA-binding</keyword>
<dbReference type="InterPro" id="IPR058245">
    <property type="entry name" value="NreC/VraR/RcsB-like_REC"/>
</dbReference>
<dbReference type="SMART" id="SM00421">
    <property type="entry name" value="HTH_LUXR"/>
    <property type="match status" value="1"/>
</dbReference>